<dbReference type="OrthoDB" id="9812790at2"/>
<evidence type="ECO:0000256" key="1">
    <source>
        <dbReference type="ARBA" id="ARBA00007594"/>
    </source>
</evidence>
<comment type="subunit">
    <text evidence="2 5">Part of the 50S ribosomal subunit.</text>
</comment>
<protein>
    <recommendedName>
        <fullName evidence="5">Large ribosomal subunit protein uL30</fullName>
    </recommendedName>
</protein>
<feature type="domain" description="Large ribosomal subunit protein uL30-like ferredoxin-like fold" evidence="6">
    <location>
        <begin position="6"/>
        <end position="55"/>
    </location>
</feature>
<evidence type="ECO:0000256" key="2">
    <source>
        <dbReference type="ARBA" id="ARBA00011838"/>
    </source>
</evidence>
<dbReference type="AlphaFoldDB" id="A0A1H8VK12"/>
<dbReference type="Gene3D" id="3.30.1390.20">
    <property type="entry name" value="Ribosomal protein L30, ferredoxin-like fold domain"/>
    <property type="match status" value="1"/>
</dbReference>
<dbReference type="GO" id="GO:0022625">
    <property type="term" value="C:cytosolic large ribosomal subunit"/>
    <property type="evidence" value="ECO:0007669"/>
    <property type="project" value="TreeGrafter"/>
</dbReference>
<proteinExistence type="inferred from homology"/>
<organism evidence="7 8">
    <name type="scientific">Salinihabitans flavidus</name>
    <dbReference type="NCBI Taxonomy" id="569882"/>
    <lineage>
        <taxon>Bacteria</taxon>
        <taxon>Pseudomonadati</taxon>
        <taxon>Pseudomonadota</taxon>
        <taxon>Alphaproteobacteria</taxon>
        <taxon>Rhodobacterales</taxon>
        <taxon>Roseobacteraceae</taxon>
        <taxon>Salinihabitans</taxon>
    </lineage>
</organism>
<gene>
    <name evidence="5" type="primary">rpmD</name>
    <name evidence="7" type="ORF">SAMN04490248_13028</name>
</gene>
<evidence type="ECO:0000259" key="6">
    <source>
        <dbReference type="Pfam" id="PF00327"/>
    </source>
</evidence>
<dbReference type="EMBL" id="FODS01000030">
    <property type="protein sequence ID" value="SEP15745.1"/>
    <property type="molecule type" value="Genomic_DNA"/>
</dbReference>
<dbReference type="GO" id="GO:0006412">
    <property type="term" value="P:translation"/>
    <property type="evidence" value="ECO:0007669"/>
    <property type="project" value="UniProtKB-UniRule"/>
</dbReference>
<evidence type="ECO:0000313" key="8">
    <source>
        <dbReference type="Proteomes" id="UP000198893"/>
    </source>
</evidence>
<name>A0A1H8VK12_9RHOB</name>
<dbReference type="InterPro" id="IPR016082">
    <property type="entry name" value="Ribosomal_uL30_ferredoxin-like"/>
</dbReference>
<keyword evidence="8" id="KW-1185">Reference proteome</keyword>
<dbReference type="CDD" id="cd01658">
    <property type="entry name" value="Ribosomal_L30"/>
    <property type="match status" value="1"/>
</dbReference>
<evidence type="ECO:0000313" key="7">
    <source>
        <dbReference type="EMBL" id="SEP15745.1"/>
    </source>
</evidence>
<sequence>MAKTIVVKQIGSPIRRPADQRQTLIGLGLNKMNRTRELEDTPSVRGMINKIPHMVKIIEERE</sequence>
<dbReference type="STRING" id="569882.SAMN04490248_13028"/>
<dbReference type="Proteomes" id="UP000198893">
    <property type="component" value="Unassembled WGS sequence"/>
</dbReference>
<dbReference type="PANTHER" id="PTHR15892">
    <property type="entry name" value="MITOCHONDRIAL RIBOSOMAL PROTEIN L30"/>
    <property type="match status" value="1"/>
</dbReference>
<dbReference type="SUPFAM" id="SSF55129">
    <property type="entry name" value="Ribosomal protein L30p/L7e"/>
    <property type="match status" value="1"/>
</dbReference>
<dbReference type="RefSeq" id="WP_093120282.1">
    <property type="nucleotide sequence ID" value="NZ_FODS01000030.1"/>
</dbReference>
<evidence type="ECO:0000256" key="3">
    <source>
        <dbReference type="ARBA" id="ARBA00022980"/>
    </source>
</evidence>
<dbReference type="InterPro" id="IPR036919">
    <property type="entry name" value="Ribo_uL30_ferredoxin-like_sf"/>
</dbReference>
<dbReference type="PIRSF" id="PIRSF002211">
    <property type="entry name" value="Ribosomal_L30_bac-type"/>
    <property type="match status" value="1"/>
</dbReference>
<accession>A0A1H8VK12</accession>
<keyword evidence="4 5" id="KW-0687">Ribonucleoprotein</keyword>
<reference evidence="7 8" key="1">
    <citation type="submission" date="2016-10" db="EMBL/GenBank/DDBJ databases">
        <authorList>
            <person name="de Groot N.N."/>
        </authorList>
    </citation>
    <scope>NUCLEOTIDE SEQUENCE [LARGE SCALE GENOMIC DNA]</scope>
    <source>
        <strain evidence="7 8">DSM 27842</strain>
    </source>
</reference>
<evidence type="ECO:0000256" key="4">
    <source>
        <dbReference type="ARBA" id="ARBA00023274"/>
    </source>
</evidence>
<dbReference type="HAMAP" id="MF_01371_B">
    <property type="entry name" value="Ribosomal_uL30_B"/>
    <property type="match status" value="1"/>
</dbReference>
<dbReference type="GO" id="GO:0003735">
    <property type="term" value="F:structural constituent of ribosome"/>
    <property type="evidence" value="ECO:0007669"/>
    <property type="project" value="InterPro"/>
</dbReference>
<dbReference type="PANTHER" id="PTHR15892:SF2">
    <property type="entry name" value="LARGE RIBOSOMAL SUBUNIT PROTEIN UL30M"/>
    <property type="match status" value="1"/>
</dbReference>
<dbReference type="InterPro" id="IPR005996">
    <property type="entry name" value="Ribosomal_uL30_bac-type"/>
</dbReference>
<dbReference type="Pfam" id="PF00327">
    <property type="entry name" value="Ribosomal_L30"/>
    <property type="match status" value="1"/>
</dbReference>
<dbReference type="NCBIfam" id="TIGR01308">
    <property type="entry name" value="rpmD_bact"/>
    <property type="match status" value="1"/>
</dbReference>
<evidence type="ECO:0000256" key="5">
    <source>
        <dbReference type="HAMAP-Rule" id="MF_01371"/>
    </source>
</evidence>
<keyword evidence="3 5" id="KW-0689">Ribosomal protein</keyword>
<comment type="similarity">
    <text evidence="1 5">Belongs to the universal ribosomal protein uL30 family.</text>
</comment>